<comment type="caution">
    <text evidence="2">The sequence shown here is derived from an EMBL/GenBank/DDBJ whole genome shotgun (WGS) entry which is preliminary data.</text>
</comment>
<keyword evidence="1" id="KW-1133">Transmembrane helix</keyword>
<feature type="transmembrane region" description="Helical" evidence="1">
    <location>
        <begin position="404"/>
        <end position="422"/>
    </location>
</feature>
<evidence type="ECO:0000256" key="1">
    <source>
        <dbReference type="SAM" id="Phobius"/>
    </source>
</evidence>
<keyword evidence="1" id="KW-0472">Membrane</keyword>
<keyword evidence="3" id="KW-1185">Reference proteome</keyword>
<dbReference type="EMBL" id="SRPF01000004">
    <property type="protein sequence ID" value="TGN38843.1"/>
    <property type="molecule type" value="Genomic_DNA"/>
</dbReference>
<dbReference type="AlphaFoldDB" id="A0A4Z1BZC8"/>
<dbReference type="OrthoDB" id="9767470at2"/>
<feature type="transmembrane region" description="Helical" evidence="1">
    <location>
        <begin position="365"/>
        <end position="384"/>
    </location>
</feature>
<protein>
    <submittedName>
        <fullName evidence="2">DUF3422 domain-containing protein</fullName>
    </submittedName>
</protein>
<dbReference type="Proteomes" id="UP000298325">
    <property type="component" value="Unassembled WGS sequence"/>
</dbReference>
<name>A0A4Z1BZC8_9GAMM</name>
<dbReference type="RefSeq" id="WP_135804068.1">
    <property type="nucleotide sequence ID" value="NZ_SRPF01000004.1"/>
</dbReference>
<organism evidence="2 3">
    <name type="scientific">Marinobacter confluentis</name>
    <dbReference type="NCBI Taxonomy" id="1697557"/>
    <lineage>
        <taxon>Bacteria</taxon>
        <taxon>Pseudomonadati</taxon>
        <taxon>Pseudomonadota</taxon>
        <taxon>Gammaproteobacteria</taxon>
        <taxon>Pseudomonadales</taxon>
        <taxon>Marinobacteraceae</taxon>
        <taxon>Marinobacter</taxon>
    </lineage>
</organism>
<gene>
    <name evidence="2" type="ORF">E5Q11_14015</name>
</gene>
<accession>A0A4Z1BZC8</accession>
<keyword evidence="1" id="KW-0812">Transmembrane</keyword>
<dbReference type="Pfam" id="PF11902">
    <property type="entry name" value="DUF3422"/>
    <property type="match status" value="1"/>
</dbReference>
<evidence type="ECO:0000313" key="2">
    <source>
        <dbReference type="EMBL" id="TGN38843.1"/>
    </source>
</evidence>
<evidence type="ECO:0000313" key="3">
    <source>
        <dbReference type="Proteomes" id="UP000298325"/>
    </source>
</evidence>
<reference evidence="2 3" key="1">
    <citation type="submission" date="2019-04" db="EMBL/GenBank/DDBJ databases">
        <authorList>
            <person name="Park S."/>
            <person name="Yoon J.-H."/>
        </authorList>
    </citation>
    <scope>NUCLEOTIDE SEQUENCE [LARGE SCALE GENOMIC DNA]</scope>
    <source>
        <strain evidence="2 3">HJM-18</strain>
    </source>
</reference>
<sequence length="438" mass="49715">MNPPPLKLDFHPLRESLYNELHARPFQVLPCPSQVSHLAVLTTPEQRNAQFHHWQELHAQLGQPIPHQDDSCFEATFGDLRIRRELHMEFTSYTFIHLGASQGHQPFQQTGLAGLPEGWLERLTGTVVAAFHLDLQPVNASQEPEPGAIRRHFDGERLVGSRPAEGKAQVWSSFKLHGDGFGRFMIINSGLSDSQLGRLTQRLMELETYRLMSLLALPEARDMTPDLNEMDHTLARITDSLTDDATVDEQKVLARLTDMAARIEAFRAHSTFRFSATRAYHQLVLARLAVLREDELSGHLTIREFMNRRLTPAVETCESVSERLDDLSRRVGRASDMMRARVEVAIQSQNQQLLASMNQRSKVQLMMQHTVESFSVVVISYYLIALMRMAMDVAQEAGFDFNKPLLLGLAIPTTLGLVYLTVRSIRQRFLKLAERDQG</sequence>
<proteinExistence type="predicted"/>
<dbReference type="InterPro" id="IPR021830">
    <property type="entry name" value="DUF3422"/>
</dbReference>